<dbReference type="AlphaFoldDB" id="A0A812IPS8"/>
<name>A0A812IPS8_SYMPI</name>
<organism evidence="2 3">
    <name type="scientific">Symbiodinium pilosum</name>
    <name type="common">Dinoflagellate</name>
    <dbReference type="NCBI Taxonomy" id="2952"/>
    <lineage>
        <taxon>Eukaryota</taxon>
        <taxon>Sar</taxon>
        <taxon>Alveolata</taxon>
        <taxon>Dinophyceae</taxon>
        <taxon>Suessiales</taxon>
        <taxon>Symbiodiniaceae</taxon>
        <taxon>Symbiodinium</taxon>
    </lineage>
</organism>
<gene>
    <name evidence="2" type="primary">yqkD</name>
    <name evidence="2" type="ORF">SPIL2461_LOCUS526</name>
</gene>
<dbReference type="OrthoDB" id="10249433at2759"/>
<evidence type="ECO:0000313" key="3">
    <source>
        <dbReference type="Proteomes" id="UP000649617"/>
    </source>
</evidence>
<dbReference type="InterPro" id="IPR052920">
    <property type="entry name" value="DNA-binding_regulatory"/>
</dbReference>
<dbReference type="InterPro" id="IPR029058">
    <property type="entry name" value="AB_hydrolase_fold"/>
</dbReference>
<keyword evidence="3" id="KW-1185">Reference proteome</keyword>
<dbReference type="PANTHER" id="PTHR43358">
    <property type="entry name" value="ALPHA/BETA-HYDROLASE"/>
    <property type="match status" value="1"/>
</dbReference>
<dbReference type="PANTHER" id="PTHR43358:SF4">
    <property type="entry name" value="ALPHA_BETA HYDROLASE FOLD-1 DOMAIN-CONTAINING PROTEIN"/>
    <property type="match status" value="1"/>
</dbReference>
<evidence type="ECO:0000259" key="1">
    <source>
        <dbReference type="Pfam" id="PF03959"/>
    </source>
</evidence>
<protein>
    <submittedName>
        <fullName evidence="2">YqkD protein</fullName>
    </submittedName>
</protein>
<dbReference type="Pfam" id="PF03959">
    <property type="entry name" value="FSH1"/>
    <property type="match status" value="1"/>
</dbReference>
<dbReference type="SUPFAM" id="SSF53474">
    <property type="entry name" value="alpha/beta-Hydrolases"/>
    <property type="match status" value="1"/>
</dbReference>
<dbReference type="EMBL" id="CAJNIZ010000414">
    <property type="protein sequence ID" value="CAE7161381.1"/>
    <property type="molecule type" value="Genomic_DNA"/>
</dbReference>
<reference evidence="2" key="1">
    <citation type="submission" date="2021-02" db="EMBL/GenBank/DDBJ databases">
        <authorList>
            <person name="Dougan E. K."/>
            <person name="Rhodes N."/>
            <person name="Thang M."/>
            <person name="Chan C."/>
        </authorList>
    </citation>
    <scope>NUCLEOTIDE SEQUENCE</scope>
</reference>
<accession>A0A812IPS8</accession>
<dbReference type="Gene3D" id="3.40.50.1820">
    <property type="entry name" value="alpha/beta hydrolase"/>
    <property type="match status" value="1"/>
</dbReference>
<evidence type="ECO:0000313" key="2">
    <source>
        <dbReference type="EMBL" id="CAE7161381.1"/>
    </source>
</evidence>
<dbReference type="InterPro" id="IPR005645">
    <property type="entry name" value="FSH-like_dom"/>
</dbReference>
<feature type="domain" description="Serine hydrolase" evidence="1">
    <location>
        <begin position="130"/>
        <end position="180"/>
    </location>
</feature>
<dbReference type="Proteomes" id="UP000649617">
    <property type="component" value="Unassembled WGS sequence"/>
</dbReference>
<proteinExistence type="predicted"/>
<comment type="caution">
    <text evidence="2">The sequence shown here is derived from an EMBL/GenBank/DDBJ whole genome shotgun (WGS) entry which is preliminary data.</text>
</comment>
<sequence>MQDLRYRLTVFAFDFAGSGQSDGDYVTLGYNEEDDLRVVIDHLMVTGFVSSIGLWGKSMGAVASLLRTARDRRVDACVLDSPFADFRSVVHDYCGEASALQWIPGTVVDFVLARVSAAVEERVGVDPRCMQPILMAPQCHCPAFFIAGDVDRVVRPQQVQSLHQAWGGESQLVIFPGGHNTDRPTHVVEQAARFMWESLQRAAEADALLCGAVDAFLARGLDAGGVEGSKP</sequence>